<dbReference type="GO" id="GO:0022857">
    <property type="term" value="F:transmembrane transporter activity"/>
    <property type="evidence" value="ECO:0007669"/>
    <property type="project" value="InterPro"/>
</dbReference>
<keyword evidence="4 8" id="KW-0812">Transmembrane</keyword>
<accession>A0A3N4IPY9</accession>
<evidence type="ECO:0000313" key="10">
    <source>
        <dbReference type="Proteomes" id="UP000275078"/>
    </source>
</evidence>
<keyword evidence="3" id="KW-0813">Transport</keyword>
<name>A0A3N4IPY9_ASCIM</name>
<evidence type="ECO:0000256" key="4">
    <source>
        <dbReference type="ARBA" id="ARBA00022692"/>
    </source>
</evidence>
<feature type="transmembrane region" description="Helical" evidence="8">
    <location>
        <begin position="160"/>
        <end position="182"/>
    </location>
</feature>
<feature type="transmembrane region" description="Helical" evidence="8">
    <location>
        <begin position="132"/>
        <end position="154"/>
    </location>
</feature>
<feature type="region of interest" description="Disordered" evidence="7">
    <location>
        <begin position="528"/>
        <end position="552"/>
    </location>
</feature>
<sequence>MVGKSNPQAPLLAGGTGEDPLLQDGFHEEELNVERVPAFEVPRSIRLLQVACAVVFCLFAAGPVFGYAALKPVLIEEEVYRDQCTPEEIHDKVRVCTGQELRLNLMFTAAAVTTNVSALLVGTILDTFGPHVAGFLGGLFSGLGMLVLAFAPFFHQYMDAYIVGYMILALGGPFVFISSFHLSNAFPAYSGSILALLTGAFDSSSIVFFVYQVLYKQTGLTPHKFFLLFLTVPAVIIIAQLTIMPNSSYKTFGELVQQKDETIAELDASDDESRSANTLRVERRERRESVVSEITELLGDKNAIDEQIKEDEKREMSGVWGVMHGKSIREQVVSPWWILITLFTVVQMTRINYFVATIFPQYEHLLGYESAEKLNAFFDIALPLGGVLSIPFIGTLLDNTRTITVLTILVGLATTIGVLGLIPNIWCGYINIALFVVYRPFYYTTVSDYCAKVFGFATFGTVYGAMICLSGLLNLGQTGLDWLTTSYFQRDPVPVNLGLLAAALAVGLALVTFVHTKEKEGRRAMLERAAKGGSSEHMPFAGGSNDYQNLQN</sequence>
<dbReference type="PANTHER" id="PTHR20772">
    <property type="entry name" value="PROTEIN FMP42"/>
    <property type="match status" value="1"/>
</dbReference>
<organism evidence="9 10">
    <name type="scientific">Ascobolus immersus RN42</name>
    <dbReference type="NCBI Taxonomy" id="1160509"/>
    <lineage>
        <taxon>Eukaryota</taxon>
        <taxon>Fungi</taxon>
        <taxon>Dikarya</taxon>
        <taxon>Ascomycota</taxon>
        <taxon>Pezizomycotina</taxon>
        <taxon>Pezizomycetes</taxon>
        <taxon>Pezizales</taxon>
        <taxon>Ascobolaceae</taxon>
        <taxon>Ascobolus</taxon>
    </lineage>
</organism>
<feature type="transmembrane region" description="Helical" evidence="8">
    <location>
        <begin position="453"/>
        <end position="473"/>
    </location>
</feature>
<evidence type="ECO:0000313" key="9">
    <source>
        <dbReference type="EMBL" id="RPA87795.1"/>
    </source>
</evidence>
<evidence type="ECO:0000256" key="3">
    <source>
        <dbReference type="ARBA" id="ARBA00022448"/>
    </source>
</evidence>
<keyword evidence="5 8" id="KW-1133">Transmembrane helix</keyword>
<dbReference type="STRING" id="1160509.A0A3N4IPY9"/>
<gene>
    <name evidence="9" type="ORF">BJ508DRAFT_202686</name>
</gene>
<evidence type="ECO:0000256" key="8">
    <source>
        <dbReference type="SAM" id="Phobius"/>
    </source>
</evidence>
<dbReference type="Proteomes" id="UP000275078">
    <property type="component" value="Unassembled WGS sequence"/>
</dbReference>
<dbReference type="InterPro" id="IPR011701">
    <property type="entry name" value="MFS"/>
</dbReference>
<dbReference type="AlphaFoldDB" id="A0A3N4IPY9"/>
<evidence type="ECO:0000256" key="5">
    <source>
        <dbReference type="ARBA" id="ARBA00022989"/>
    </source>
</evidence>
<dbReference type="InterPro" id="IPR036259">
    <property type="entry name" value="MFS_trans_sf"/>
</dbReference>
<dbReference type="PANTHER" id="PTHR20772:SF2">
    <property type="entry name" value="PROTEIN FMP42"/>
    <property type="match status" value="1"/>
</dbReference>
<keyword evidence="10" id="KW-1185">Reference proteome</keyword>
<comment type="similarity">
    <text evidence="2">Belongs to the SLC43A transporter (TC 2.A.1.44) family.</text>
</comment>
<evidence type="ECO:0000256" key="6">
    <source>
        <dbReference type="ARBA" id="ARBA00023136"/>
    </source>
</evidence>
<dbReference type="Gene3D" id="1.20.1250.20">
    <property type="entry name" value="MFS general substrate transporter like domains"/>
    <property type="match status" value="1"/>
</dbReference>
<dbReference type="GO" id="GO:0000329">
    <property type="term" value="C:fungal-type vacuole membrane"/>
    <property type="evidence" value="ECO:0007669"/>
    <property type="project" value="TreeGrafter"/>
</dbReference>
<dbReference type="EMBL" id="ML119646">
    <property type="protein sequence ID" value="RPA87795.1"/>
    <property type="molecule type" value="Genomic_DNA"/>
</dbReference>
<feature type="transmembrane region" description="Helical" evidence="8">
    <location>
        <begin position="194"/>
        <end position="213"/>
    </location>
</feature>
<feature type="transmembrane region" description="Helical" evidence="8">
    <location>
        <begin position="376"/>
        <end position="396"/>
    </location>
</feature>
<feature type="transmembrane region" description="Helical" evidence="8">
    <location>
        <begin position="225"/>
        <end position="243"/>
    </location>
</feature>
<feature type="transmembrane region" description="Helical" evidence="8">
    <location>
        <begin position="493"/>
        <end position="514"/>
    </location>
</feature>
<feature type="transmembrane region" description="Helical" evidence="8">
    <location>
        <begin position="47"/>
        <end position="70"/>
    </location>
</feature>
<feature type="transmembrane region" description="Helical" evidence="8">
    <location>
        <begin position="336"/>
        <end position="356"/>
    </location>
</feature>
<evidence type="ECO:0000256" key="7">
    <source>
        <dbReference type="SAM" id="MobiDB-lite"/>
    </source>
</evidence>
<proteinExistence type="inferred from homology"/>
<evidence type="ECO:0000256" key="2">
    <source>
        <dbReference type="ARBA" id="ARBA00006595"/>
    </source>
</evidence>
<dbReference type="Pfam" id="PF07690">
    <property type="entry name" value="MFS_1"/>
    <property type="match status" value="1"/>
</dbReference>
<comment type="subcellular location">
    <subcellularLocation>
        <location evidence="1">Membrane</location>
        <topology evidence="1">Multi-pass membrane protein</topology>
    </subcellularLocation>
</comment>
<feature type="transmembrane region" description="Helical" evidence="8">
    <location>
        <begin position="105"/>
        <end position="125"/>
    </location>
</feature>
<dbReference type="SUPFAM" id="SSF103473">
    <property type="entry name" value="MFS general substrate transporter"/>
    <property type="match status" value="1"/>
</dbReference>
<protein>
    <submittedName>
        <fullName evidence="9">MFS general substrate transporter</fullName>
    </submittedName>
</protein>
<dbReference type="OrthoDB" id="330047at2759"/>
<keyword evidence="6 8" id="KW-0472">Membrane</keyword>
<dbReference type="InterPro" id="IPR052599">
    <property type="entry name" value="SLC43A_AATransporter"/>
</dbReference>
<evidence type="ECO:0000256" key="1">
    <source>
        <dbReference type="ARBA" id="ARBA00004141"/>
    </source>
</evidence>
<reference evidence="9 10" key="1">
    <citation type="journal article" date="2018" name="Nat. Ecol. Evol.">
        <title>Pezizomycetes genomes reveal the molecular basis of ectomycorrhizal truffle lifestyle.</title>
        <authorList>
            <person name="Murat C."/>
            <person name="Payen T."/>
            <person name="Noel B."/>
            <person name="Kuo A."/>
            <person name="Morin E."/>
            <person name="Chen J."/>
            <person name="Kohler A."/>
            <person name="Krizsan K."/>
            <person name="Balestrini R."/>
            <person name="Da Silva C."/>
            <person name="Montanini B."/>
            <person name="Hainaut M."/>
            <person name="Levati E."/>
            <person name="Barry K.W."/>
            <person name="Belfiori B."/>
            <person name="Cichocki N."/>
            <person name="Clum A."/>
            <person name="Dockter R.B."/>
            <person name="Fauchery L."/>
            <person name="Guy J."/>
            <person name="Iotti M."/>
            <person name="Le Tacon F."/>
            <person name="Lindquist E.A."/>
            <person name="Lipzen A."/>
            <person name="Malagnac F."/>
            <person name="Mello A."/>
            <person name="Molinier V."/>
            <person name="Miyauchi S."/>
            <person name="Poulain J."/>
            <person name="Riccioni C."/>
            <person name="Rubini A."/>
            <person name="Sitrit Y."/>
            <person name="Splivallo R."/>
            <person name="Traeger S."/>
            <person name="Wang M."/>
            <person name="Zifcakova L."/>
            <person name="Wipf D."/>
            <person name="Zambonelli A."/>
            <person name="Paolocci F."/>
            <person name="Nowrousian M."/>
            <person name="Ottonello S."/>
            <person name="Baldrian P."/>
            <person name="Spatafora J.W."/>
            <person name="Henrissat B."/>
            <person name="Nagy L.G."/>
            <person name="Aury J.M."/>
            <person name="Wincker P."/>
            <person name="Grigoriev I.V."/>
            <person name="Bonfante P."/>
            <person name="Martin F.M."/>
        </authorList>
    </citation>
    <scope>NUCLEOTIDE SEQUENCE [LARGE SCALE GENOMIC DNA]</scope>
    <source>
        <strain evidence="9 10">RN42</strain>
    </source>
</reference>